<evidence type="ECO:0000256" key="1">
    <source>
        <dbReference type="SAM" id="MobiDB-lite"/>
    </source>
</evidence>
<evidence type="ECO:0000259" key="2">
    <source>
        <dbReference type="PROSITE" id="PS50883"/>
    </source>
</evidence>
<gene>
    <name evidence="3" type="ORF">OM076_26930</name>
</gene>
<dbReference type="AlphaFoldDB" id="A0A9X3S1X8"/>
<sequence length="383" mass="40598">MHNVSSPTGSRSAVREVDDGAVVAAFQPIFDLRDGCVVGYEALARPRDGSSPEELFARAREEGRLSEVDRECRSAALREAGAAGLGAPFALFLNADAGALEIDLPDLPSGGATLIMEITESALTERPEAVLRTLTRLRTRGWGVSLDDVGGDSRSLATMPLLYPDVIKLDLRLLGERDPLDVARVVTAVGAEAERRHATVLAEGIDSEAQLEMARAAGATLGQGFMLGEPGPLPNPLPKPGRPLRLAGSGGDPSGPLPYQRVTNWKRPTRGPLDLAERAAAMLSAQASALGPTGMLLAAPDAVHATATRYDALRESLGFVGVLDPGALEDTWTEVALGPGFGVCFVARREADEWLFATSYDRELVVECALLLMARLPQLPPPR</sequence>
<feature type="region of interest" description="Disordered" evidence="1">
    <location>
        <begin position="233"/>
        <end position="266"/>
    </location>
</feature>
<comment type="caution">
    <text evidence="3">The sequence shown here is derived from an EMBL/GenBank/DDBJ whole genome shotgun (WGS) entry which is preliminary data.</text>
</comment>
<name>A0A9X3S1X8_9ACTN</name>
<dbReference type="Gene3D" id="3.20.20.450">
    <property type="entry name" value="EAL domain"/>
    <property type="match status" value="1"/>
</dbReference>
<dbReference type="InterPro" id="IPR050706">
    <property type="entry name" value="Cyclic-di-GMP_PDE-like"/>
</dbReference>
<dbReference type="InterPro" id="IPR001633">
    <property type="entry name" value="EAL_dom"/>
</dbReference>
<dbReference type="GO" id="GO:0071111">
    <property type="term" value="F:cyclic-guanylate-specific phosphodiesterase activity"/>
    <property type="evidence" value="ECO:0007669"/>
    <property type="project" value="InterPro"/>
</dbReference>
<dbReference type="PANTHER" id="PTHR33121">
    <property type="entry name" value="CYCLIC DI-GMP PHOSPHODIESTERASE PDEF"/>
    <property type="match status" value="1"/>
</dbReference>
<dbReference type="EMBL" id="JAPDOD010000029">
    <property type="protein sequence ID" value="MDA0163935.1"/>
    <property type="molecule type" value="Genomic_DNA"/>
</dbReference>
<keyword evidence="4" id="KW-1185">Reference proteome</keyword>
<dbReference type="PANTHER" id="PTHR33121:SF70">
    <property type="entry name" value="SIGNALING PROTEIN YKOW"/>
    <property type="match status" value="1"/>
</dbReference>
<organism evidence="3 4">
    <name type="scientific">Solirubrobacter ginsenosidimutans</name>
    <dbReference type="NCBI Taxonomy" id="490573"/>
    <lineage>
        <taxon>Bacteria</taxon>
        <taxon>Bacillati</taxon>
        <taxon>Actinomycetota</taxon>
        <taxon>Thermoleophilia</taxon>
        <taxon>Solirubrobacterales</taxon>
        <taxon>Solirubrobacteraceae</taxon>
        <taxon>Solirubrobacter</taxon>
    </lineage>
</organism>
<dbReference type="RefSeq" id="WP_270043184.1">
    <property type="nucleotide sequence ID" value="NZ_JAPDOD010000029.1"/>
</dbReference>
<dbReference type="Pfam" id="PF00563">
    <property type="entry name" value="EAL"/>
    <property type="match status" value="1"/>
</dbReference>
<dbReference type="SUPFAM" id="SSF141868">
    <property type="entry name" value="EAL domain-like"/>
    <property type="match status" value="1"/>
</dbReference>
<dbReference type="Proteomes" id="UP001149140">
    <property type="component" value="Unassembled WGS sequence"/>
</dbReference>
<protein>
    <submittedName>
        <fullName evidence="3">EAL domain-containing protein</fullName>
    </submittedName>
</protein>
<dbReference type="CDD" id="cd01948">
    <property type="entry name" value="EAL"/>
    <property type="match status" value="1"/>
</dbReference>
<dbReference type="PROSITE" id="PS50883">
    <property type="entry name" value="EAL"/>
    <property type="match status" value="1"/>
</dbReference>
<reference evidence="3" key="1">
    <citation type="submission" date="2022-10" db="EMBL/GenBank/DDBJ databases">
        <title>The WGS of Solirubrobacter ginsenosidimutans DSM 21036.</title>
        <authorList>
            <person name="Jiang Z."/>
        </authorList>
    </citation>
    <scope>NUCLEOTIDE SEQUENCE</scope>
    <source>
        <strain evidence="3">DSM 21036</strain>
    </source>
</reference>
<dbReference type="InterPro" id="IPR035919">
    <property type="entry name" value="EAL_sf"/>
</dbReference>
<dbReference type="SMART" id="SM00052">
    <property type="entry name" value="EAL"/>
    <property type="match status" value="1"/>
</dbReference>
<evidence type="ECO:0000313" key="3">
    <source>
        <dbReference type="EMBL" id="MDA0163935.1"/>
    </source>
</evidence>
<evidence type="ECO:0000313" key="4">
    <source>
        <dbReference type="Proteomes" id="UP001149140"/>
    </source>
</evidence>
<proteinExistence type="predicted"/>
<feature type="domain" description="EAL" evidence="2">
    <location>
        <begin position="3"/>
        <end position="244"/>
    </location>
</feature>
<accession>A0A9X3S1X8</accession>